<evidence type="ECO:0000256" key="2">
    <source>
        <dbReference type="ARBA" id="ARBA00022980"/>
    </source>
</evidence>
<accession>A0A9D4HDF3</accession>
<evidence type="ECO:0000313" key="7">
    <source>
        <dbReference type="EMBL" id="KAH3831341.1"/>
    </source>
</evidence>
<dbReference type="Proteomes" id="UP000828390">
    <property type="component" value="Unassembled WGS sequence"/>
</dbReference>
<dbReference type="EMBL" id="JAIWYP010000004">
    <property type="protein sequence ID" value="KAH3831341.1"/>
    <property type="molecule type" value="Genomic_DNA"/>
</dbReference>
<comment type="caution">
    <text evidence="7">The sequence shown here is derived from an EMBL/GenBank/DDBJ whole genome shotgun (WGS) entry which is preliminary data.</text>
</comment>
<proteinExistence type="inferred from homology"/>
<dbReference type="InterPro" id="IPR047867">
    <property type="entry name" value="Ribosomal_uL22_bac/org-type"/>
</dbReference>
<dbReference type="PANTHER" id="PTHR13501:SF8">
    <property type="entry name" value="LARGE RIBOSOMAL SUBUNIT PROTEIN UL22M"/>
    <property type="match status" value="1"/>
</dbReference>
<evidence type="ECO:0000256" key="5">
    <source>
        <dbReference type="ARBA" id="ARBA00035506"/>
    </source>
</evidence>
<protein>
    <recommendedName>
        <fullName evidence="4">Large ribosomal subunit protein uL22m</fullName>
    </recommendedName>
    <alternativeName>
        <fullName evidence="5">39S ribosomal protein L22, mitochondrial</fullName>
    </alternativeName>
</protein>
<dbReference type="InterPro" id="IPR036394">
    <property type="entry name" value="Ribosomal_uL22_sf"/>
</dbReference>
<sequence>MAICMRTIQQLSGVAKRFPNVTWSCLSKSYLHTSAQLQDSTTSDRVSPEMKRTSTDEKIARKKTYLKYNLIKYEPSKEGEELRPAEVVHQKEFILISPKKMWYPAVMIRGMSIDEAINQCEFSGKSAAKVIRDVLKEAQRLAVSSYNVEFKSNLWVADSFVEKSGKLTSVRRKARNKATNIECTASRYVVRLREGQPPEHYYPPVPTGQEKLAEYITDQRRRRIFHGL</sequence>
<evidence type="ECO:0000313" key="8">
    <source>
        <dbReference type="Proteomes" id="UP000828390"/>
    </source>
</evidence>
<comment type="similarity">
    <text evidence="1 6">Belongs to the universal ribosomal protein uL22 family.</text>
</comment>
<dbReference type="OrthoDB" id="416470at2759"/>
<evidence type="ECO:0000256" key="3">
    <source>
        <dbReference type="ARBA" id="ARBA00023274"/>
    </source>
</evidence>
<keyword evidence="2 6" id="KW-0689">Ribosomal protein</keyword>
<reference evidence="7" key="1">
    <citation type="journal article" date="2019" name="bioRxiv">
        <title>The Genome of the Zebra Mussel, Dreissena polymorpha: A Resource for Invasive Species Research.</title>
        <authorList>
            <person name="McCartney M.A."/>
            <person name="Auch B."/>
            <person name="Kono T."/>
            <person name="Mallez S."/>
            <person name="Zhang Y."/>
            <person name="Obille A."/>
            <person name="Becker A."/>
            <person name="Abrahante J.E."/>
            <person name="Garbe J."/>
            <person name="Badalamenti J.P."/>
            <person name="Herman A."/>
            <person name="Mangelson H."/>
            <person name="Liachko I."/>
            <person name="Sullivan S."/>
            <person name="Sone E.D."/>
            <person name="Koren S."/>
            <person name="Silverstein K.A.T."/>
            <person name="Beckman K.B."/>
            <person name="Gohl D.M."/>
        </authorList>
    </citation>
    <scope>NUCLEOTIDE SEQUENCE</scope>
    <source>
        <strain evidence="7">Duluth1</strain>
        <tissue evidence="7">Whole animal</tissue>
    </source>
</reference>
<dbReference type="Gene3D" id="3.90.470.10">
    <property type="entry name" value="Ribosomal protein L22/L17"/>
    <property type="match status" value="1"/>
</dbReference>
<name>A0A9D4HDF3_DREPO</name>
<dbReference type="InterPro" id="IPR001063">
    <property type="entry name" value="Ribosomal_uL22"/>
</dbReference>
<dbReference type="SUPFAM" id="SSF54843">
    <property type="entry name" value="Ribosomal protein L22"/>
    <property type="match status" value="1"/>
</dbReference>
<dbReference type="GO" id="GO:0006412">
    <property type="term" value="P:translation"/>
    <property type="evidence" value="ECO:0007669"/>
    <property type="project" value="InterPro"/>
</dbReference>
<keyword evidence="8" id="KW-1185">Reference proteome</keyword>
<evidence type="ECO:0000256" key="4">
    <source>
        <dbReference type="ARBA" id="ARBA00035286"/>
    </source>
</evidence>
<dbReference type="AlphaFoldDB" id="A0A9D4HDF3"/>
<dbReference type="GO" id="GO:0003735">
    <property type="term" value="F:structural constituent of ribosome"/>
    <property type="evidence" value="ECO:0007669"/>
    <property type="project" value="InterPro"/>
</dbReference>
<organism evidence="7 8">
    <name type="scientific">Dreissena polymorpha</name>
    <name type="common">Zebra mussel</name>
    <name type="synonym">Mytilus polymorpha</name>
    <dbReference type="NCBI Taxonomy" id="45954"/>
    <lineage>
        <taxon>Eukaryota</taxon>
        <taxon>Metazoa</taxon>
        <taxon>Spiralia</taxon>
        <taxon>Lophotrochozoa</taxon>
        <taxon>Mollusca</taxon>
        <taxon>Bivalvia</taxon>
        <taxon>Autobranchia</taxon>
        <taxon>Heteroconchia</taxon>
        <taxon>Euheterodonta</taxon>
        <taxon>Imparidentia</taxon>
        <taxon>Neoheterodontei</taxon>
        <taxon>Myida</taxon>
        <taxon>Dreissenoidea</taxon>
        <taxon>Dreissenidae</taxon>
        <taxon>Dreissena</taxon>
    </lineage>
</organism>
<keyword evidence="3 6" id="KW-0687">Ribonucleoprotein</keyword>
<dbReference type="PANTHER" id="PTHR13501">
    <property type="entry name" value="CHLOROPLAST 50S RIBOSOMAL PROTEIN L22-RELATED"/>
    <property type="match status" value="1"/>
</dbReference>
<evidence type="ECO:0000256" key="6">
    <source>
        <dbReference type="RuleBase" id="RU004005"/>
    </source>
</evidence>
<reference evidence="7" key="2">
    <citation type="submission" date="2020-11" db="EMBL/GenBank/DDBJ databases">
        <authorList>
            <person name="McCartney M.A."/>
            <person name="Auch B."/>
            <person name="Kono T."/>
            <person name="Mallez S."/>
            <person name="Becker A."/>
            <person name="Gohl D.M."/>
            <person name="Silverstein K.A.T."/>
            <person name="Koren S."/>
            <person name="Bechman K.B."/>
            <person name="Herman A."/>
            <person name="Abrahante J.E."/>
            <person name="Garbe J."/>
        </authorList>
    </citation>
    <scope>NUCLEOTIDE SEQUENCE</scope>
    <source>
        <strain evidence="7">Duluth1</strain>
        <tissue evidence="7">Whole animal</tissue>
    </source>
</reference>
<gene>
    <name evidence="7" type="ORF">DPMN_104604</name>
</gene>
<dbReference type="Pfam" id="PF00237">
    <property type="entry name" value="Ribosomal_L22"/>
    <property type="match status" value="1"/>
</dbReference>
<evidence type="ECO:0000256" key="1">
    <source>
        <dbReference type="ARBA" id="ARBA00009451"/>
    </source>
</evidence>
<dbReference type="GO" id="GO:0005762">
    <property type="term" value="C:mitochondrial large ribosomal subunit"/>
    <property type="evidence" value="ECO:0007669"/>
    <property type="project" value="TreeGrafter"/>
</dbReference>